<protein>
    <submittedName>
        <fullName evidence="1">Uncharacterized protein</fullName>
    </submittedName>
</protein>
<proteinExistence type="predicted"/>
<reference evidence="1" key="2">
    <citation type="journal article" date="2022" name="New Phytol.">
        <title>Evolutionary transition to the ectomycorrhizal habit in the genomes of a hyperdiverse lineage of mushroom-forming fungi.</title>
        <authorList>
            <person name="Looney B."/>
            <person name="Miyauchi S."/>
            <person name="Morin E."/>
            <person name="Drula E."/>
            <person name="Courty P.E."/>
            <person name="Kohler A."/>
            <person name="Kuo A."/>
            <person name="LaButti K."/>
            <person name="Pangilinan J."/>
            <person name="Lipzen A."/>
            <person name="Riley R."/>
            <person name="Andreopoulos W."/>
            <person name="He G."/>
            <person name="Johnson J."/>
            <person name="Nolan M."/>
            <person name="Tritt A."/>
            <person name="Barry K.W."/>
            <person name="Grigoriev I.V."/>
            <person name="Nagy L.G."/>
            <person name="Hibbett D."/>
            <person name="Henrissat B."/>
            <person name="Matheny P.B."/>
            <person name="Labbe J."/>
            <person name="Martin F.M."/>
        </authorList>
    </citation>
    <scope>NUCLEOTIDE SEQUENCE</scope>
    <source>
        <strain evidence="1">EC-137</strain>
    </source>
</reference>
<gene>
    <name evidence="1" type="ORF">K488DRAFT_69705</name>
</gene>
<accession>A0ACB8QQN9</accession>
<evidence type="ECO:0000313" key="2">
    <source>
        <dbReference type="Proteomes" id="UP000814128"/>
    </source>
</evidence>
<keyword evidence="2" id="KW-1185">Reference proteome</keyword>
<reference evidence="1" key="1">
    <citation type="submission" date="2021-02" db="EMBL/GenBank/DDBJ databases">
        <authorList>
            <consortium name="DOE Joint Genome Institute"/>
            <person name="Ahrendt S."/>
            <person name="Looney B.P."/>
            <person name="Miyauchi S."/>
            <person name="Morin E."/>
            <person name="Drula E."/>
            <person name="Courty P.E."/>
            <person name="Chicoki N."/>
            <person name="Fauchery L."/>
            <person name="Kohler A."/>
            <person name="Kuo A."/>
            <person name="Labutti K."/>
            <person name="Pangilinan J."/>
            <person name="Lipzen A."/>
            <person name="Riley R."/>
            <person name="Andreopoulos W."/>
            <person name="He G."/>
            <person name="Johnson J."/>
            <person name="Barry K.W."/>
            <person name="Grigoriev I.V."/>
            <person name="Nagy L."/>
            <person name="Hibbett D."/>
            <person name="Henrissat B."/>
            <person name="Matheny P.B."/>
            <person name="Labbe J."/>
            <person name="Martin F."/>
        </authorList>
    </citation>
    <scope>NUCLEOTIDE SEQUENCE</scope>
    <source>
        <strain evidence="1">EC-137</strain>
    </source>
</reference>
<evidence type="ECO:0000313" key="1">
    <source>
        <dbReference type="EMBL" id="KAI0033666.1"/>
    </source>
</evidence>
<comment type="caution">
    <text evidence="1">The sequence shown here is derived from an EMBL/GenBank/DDBJ whole genome shotgun (WGS) entry which is preliminary data.</text>
</comment>
<dbReference type="Proteomes" id="UP000814128">
    <property type="component" value="Unassembled WGS sequence"/>
</dbReference>
<sequence length="824" mass="88651">MSSSHPHTLGLDDDLGYICPICDGQCTCNNNLPSSYDAPDLSSPSTPPPVPPSAAPLKIKLTLPPGFAARARPAAPASAPAPTPQPSSQKRRGRPPKQLVAARTAAYVKSLPQAQPLPKKSKRKGTTGDRKSRRKTVSVPPIDDHDYLPHSAPGPSSFRHAPSVADDDDTDLEPPLPLPTFLSASTLSSASSSSSSSSESEDSASEAESELSSFSDSSIAREEEIFIQSDELSRRAHAHDKARVRRELLGDNGPRRRSAWDIRPRQRSVEVSGDEMAVDGESDDEADEEEGGAAADEDEDDEDEDDEDEDDGRRRAYVGIATGWSEDEDEAFDAELFFASLTDSESGAEPAPRGDCDRGSGSDLDEDEDAAMLELELAARGVFEVTEGWDGSVVFTNGLRDGQGLLDFDFETSAQTNSSSDSDDARSGADTDFQMRSPDAPGSESGDDAGDNDDAEPDMDTDAGSSTDDELVDAHGLPTERLMRLFRPPHTPPVAIDPMSTMSPSPRLEDDEALPSSPSLSVHKTPAGRRVPAMGTFQSAKADALRRRVIDGASRDGALPSPFKPRRRGLSESSSAYTGRDRSLSLSQSFVLSPSPLGPLLPPSDPPPATAPPPPIELADVLDASLLDDSDDPFASCPPDTELSCASDACATPHLQNLSRWDRVPMSAFRRTRESGLMSDSATELSMLRSSPFNTLLYRNAPPPPSPSPDPRGKGKGKGKARVLDVVLSPVLLPARDGDRTPTAHQQQYQHQHQQHQHYQTPPRKSKTRQEKMMERKSMLGSGGRRAPKGHYQHHHQHSHHPNAKGRAAGSVQRSFAYVPPLSL</sequence>
<dbReference type="EMBL" id="MU273514">
    <property type="protein sequence ID" value="KAI0033666.1"/>
    <property type="molecule type" value="Genomic_DNA"/>
</dbReference>
<name>A0ACB8QQN9_9AGAM</name>
<organism evidence="1 2">
    <name type="scientific">Vararia minispora EC-137</name>
    <dbReference type="NCBI Taxonomy" id="1314806"/>
    <lineage>
        <taxon>Eukaryota</taxon>
        <taxon>Fungi</taxon>
        <taxon>Dikarya</taxon>
        <taxon>Basidiomycota</taxon>
        <taxon>Agaricomycotina</taxon>
        <taxon>Agaricomycetes</taxon>
        <taxon>Russulales</taxon>
        <taxon>Lachnocladiaceae</taxon>
        <taxon>Vararia</taxon>
    </lineage>
</organism>